<dbReference type="Proteomes" id="UP000095283">
    <property type="component" value="Unplaced"/>
</dbReference>
<protein>
    <submittedName>
        <fullName evidence="2">Cadherin domain-containing protein</fullName>
    </submittedName>
</protein>
<organism evidence="1 2">
    <name type="scientific">Heterorhabditis bacteriophora</name>
    <name type="common">Entomopathogenic nematode worm</name>
    <dbReference type="NCBI Taxonomy" id="37862"/>
    <lineage>
        <taxon>Eukaryota</taxon>
        <taxon>Metazoa</taxon>
        <taxon>Ecdysozoa</taxon>
        <taxon>Nematoda</taxon>
        <taxon>Chromadorea</taxon>
        <taxon>Rhabditida</taxon>
        <taxon>Rhabditina</taxon>
        <taxon>Rhabditomorpha</taxon>
        <taxon>Strongyloidea</taxon>
        <taxon>Heterorhabditidae</taxon>
        <taxon>Heterorhabditis</taxon>
    </lineage>
</organism>
<proteinExistence type="predicted"/>
<sequence>MAIRISAVLPNIISDLVIDYVVNEILANSIYAPTDTLIVHANAREGDEIVSDQPFRIAIDEDEDVALSFEPASDLISVFPAIVSPGRVIHFIITNPKLLIERVKENYKLQGLGLISGNLHEVPIRLEMHRSSSESNNRVPSFEQEVYLLKLEDNFKEKEIAILKLTKSPPKDVWFQLIGPFAERFTVSNQHENVYITTLVCDQPCFIPDQITILVVASDGQSDSRTTVTFSLKSEDNISFLQNDYEAIVEEKTGHFKKAVKIEATGADHLIYSLQDETGLFVLHKSGILMVQEDLKYNANRRIHPEFLTQENYGEQINVTAIASDGKRTITKDIKVKIIPKQKYHYNFKFMKDSYYFVVHPGEKFVGLIAAENSRNESLEYRISEGGQGQFTIDKSGSLFFGGIAMRDTRNYTLQVIAQSHSSHFFVISTKVNVSIEGIHSYPLRVDGVVTTSSKIDSGSNVGTVISTWEFIDDDDDAKLLLSVEHVKALDMNGNEYTEKEVLENLISTEIRGKEGKLLLNKRIEDLPITVLSVAAKAEDTAHTRESPIIGDFDN</sequence>
<evidence type="ECO:0000313" key="2">
    <source>
        <dbReference type="WBParaSite" id="Hba_19730"/>
    </source>
</evidence>
<name>A0A1I7XQH8_HETBA</name>
<dbReference type="WBParaSite" id="Hba_19730">
    <property type="protein sequence ID" value="Hba_19730"/>
    <property type="gene ID" value="Hba_19730"/>
</dbReference>
<keyword evidence="1" id="KW-1185">Reference proteome</keyword>
<evidence type="ECO:0000313" key="1">
    <source>
        <dbReference type="Proteomes" id="UP000095283"/>
    </source>
</evidence>
<accession>A0A1I7XQH8</accession>
<reference evidence="2" key="1">
    <citation type="submission" date="2016-11" db="UniProtKB">
        <authorList>
            <consortium name="WormBaseParasite"/>
        </authorList>
    </citation>
    <scope>IDENTIFICATION</scope>
</reference>
<dbReference type="AlphaFoldDB" id="A0A1I7XQH8"/>